<evidence type="ECO:0000313" key="3">
    <source>
        <dbReference type="Proteomes" id="UP001164718"/>
    </source>
</evidence>
<sequence>MDTGKMIQSVLYGLGTIYVIAALFSLLFSLLLRFTSLQENEIGYGITIISFIAIFFGGMIAGGKGKEKGWFLGVLTGLSYTLLNFLFQYLGFDAFFSMEQMVYYTLFIITAMIGGIIGVNSIGNRSKDG</sequence>
<feature type="transmembrane region" description="Helical" evidence="1">
    <location>
        <begin position="42"/>
        <end position="62"/>
    </location>
</feature>
<evidence type="ECO:0000256" key="1">
    <source>
        <dbReference type="SAM" id="Phobius"/>
    </source>
</evidence>
<feature type="transmembrane region" description="Helical" evidence="1">
    <location>
        <begin position="69"/>
        <end position="90"/>
    </location>
</feature>
<evidence type="ECO:0000313" key="2">
    <source>
        <dbReference type="EMBL" id="WAA10265.1"/>
    </source>
</evidence>
<reference evidence="2" key="1">
    <citation type="submission" date="2022-09" db="EMBL/GenBank/DDBJ databases">
        <title>Complete Genomes of Fervidibacillus albus and Fervidibacillus halotolerans isolated from tidal flat sediments.</title>
        <authorList>
            <person name="Kwon K.K."/>
            <person name="Yang S.-H."/>
            <person name="Park M.J."/>
            <person name="Oh H.-M."/>
        </authorList>
    </citation>
    <scope>NUCLEOTIDE SEQUENCE</scope>
    <source>
        <strain evidence="2">MEBiC13591</strain>
    </source>
</reference>
<keyword evidence="1" id="KW-1133">Transmembrane helix</keyword>
<keyword evidence="1" id="KW-0472">Membrane</keyword>
<dbReference type="RefSeq" id="WP_275418050.1">
    <property type="nucleotide sequence ID" value="NZ_CP106878.1"/>
</dbReference>
<dbReference type="KEGG" id="faf:OE104_02695"/>
<dbReference type="Pfam" id="PF12670">
    <property type="entry name" value="DUF3792"/>
    <property type="match status" value="1"/>
</dbReference>
<dbReference type="AlphaFoldDB" id="A0A9E8LVU5"/>
<organism evidence="2 3">
    <name type="scientific">Fervidibacillus albus</name>
    <dbReference type="NCBI Taxonomy" id="2980026"/>
    <lineage>
        <taxon>Bacteria</taxon>
        <taxon>Bacillati</taxon>
        <taxon>Bacillota</taxon>
        <taxon>Bacilli</taxon>
        <taxon>Bacillales</taxon>
        <taxon>Bacillaceae</taxon>
        <taxon>Fervidibacillus</taxon>
    </lineage>
</organism>
<gene>
    <name evidence="2" type="ORF">OE104_02695</name>
</gene>
<keyword evidence="3" id="KW-1185">Reference proteome</keyword>
<feature type="transmembrane region" description="Helical" evidence="1">
    <location>
        <begin position="12"/>
        <end position="36"/>
    </location>
</feature>
<dbReference type="Proteomes" id="UP001164718">
    <property type="component" value="Chromosome"/>
</dbReference>
<dbReference type="InterPro" id="IPR023804">
    <property type="entry name" value="DUF3792_TM"/>
</dbReference>
<dbReference type="EMBL" id="CP106878">
    <property type="protein sequence ID" value="WAA10265.1"/>
    <property type="molecule type" value="Genomic_DNA"/>
</dbReference>
<name>A0A9E8LVU5_9BACI</name>
<dbReference type="NCBIfam" id="TIGR04086">
    <property type="entry name" value="TIGR04086_membr"/>
    <property type="match status" value="1"/>
</dbReference>
<protein>
    <submittedName>
        <fullName evidence="2">TIGR04086 family membrane protein</fullName>
    </submittedName>
</protein>
<proteinExistence type="predicted"/>
<keyword evidence="1" id="KW-0812">Transmembrane</keyword>
<feature type="transmembrane region" description="Helical" evidence="1">
    <location>
        <begin position="102"/>
        <end position="123"/>
    </location>
</feature>
<accession>A0A9E8LVU5</accession>